<reference evidence="2" key="1">
    <citation type="submission" date="2021-12" db="EMBL/GenBank/DDBJ databases">
        <title>Convergent genome expansion in fungi linked to evolution of root-endophyte symbiosis.</title>
        <authorList>
            <consortium name="DOE Joint Genome Institute"/>
            <person name="Ke Y.-H."/>
            <person name="Bonito G."/>
            <person name="Liao H.-L."/>
            <person name="Looney B."/>
            <person name="Rojas-Flechas A."/>
            <person name="Nash J."/>
            <person name="Hameed K."/>
            <person name="Schadt C."/>
            <person name="Martin F."/>
            <person name="Crous P.W."/>
            <person name="Miettinen O."/>
            <person name="Magnuson J.K."/>
            <person name="Labbe J."/>
            <person name="Jacobson D."/>
            <person name="Doktycz M.J."/>
            <person name="Veneault-Fourrey C."/>
            <person name="Kuo A."/>
            <person name="Mondo S."/>
            <person name="Calhoun S."/>
            <person name="Riley R."/>
            <person name="Ohm R."/>
            <person name="LaButti K."/>
            <person name="Andreopoulos B."/>
            <person name="Pangilinan J."/>
            <person name="Nolan M."/>
            <person name="Tritt A."/>
            <person name="Clum A."/>
            <person name="Lipzen A."/>
            <person name="Daum C."/>
            <person name="Barry K."/>
            <person name="Grigoriev I.V."/>
            <person name="Vilgalys R."/>
        </authorList>
    </citation>
    <scope>NUCLEOTIDE SEQUENCE</scope>
    <source>
        <strain evidence="2">PMI_201</strain>
    </source>
</reference>
<dbReference type="InterPro" id="IPR040632">
    <property type="entry name" value="Sulfotransfer_4"/>
</dbReference>
<dbReference type="SUPFAM" id="SSF52540">
    <property type="entry name" value="P-loop containing nucleoside triphosphate hydrolases"/>
    <property type="match status" value="1"/>
</dbReference>
<keyword evidence="1" id="KW-0472">Membrane</keyword>
<dbReference type="InterPro" id="IPR027417">
    <property type="entry name" value="P-loop_NTPase"/>
</dbReference>
<dbReference type="Pfam" id="PF17784">
    <property type="entry name" value="Sulfotransfer_4"/>
    <property type="match status" value="1"/>
</dbReference>
<organism evidence="2 3">
    <name type="scientific">Talaromyces proteolyticus</name>
    <dbReference type="NCBI Taxonomy" id="1131652"/>
    <lineage>
        <taxon>Eukaryota</taxon>
        <taxon>Fungi</taxon>
        <taxon>Dikarya</taxon>
        <taxon>Ascomycota</taxon>
        <taxon>Pezizomycotina</taxon>
        <taxon>Eurotiomycetes</taxon>
        <taxon>Eurotiomycetidae</taxon>
        <taxon>Eurotiales</taxon>
        <taxon>Trichocomaceae</taxon>
        <taxon>Talaromyces</taxon>
        <taxon>Talaromyces sect. Bacilispori</taxon>
    </lineage>
</organism>
<name>A0AAD4KG80_9EURO</name>
<keyword evidence="1" id="KW-0812">Transmembrane</keyword>
<dbReference type="GeneID" id="70242298"/>
<evidence type="ECO:0000313" key="2">
    <source>
        <dbReference type="EMBL" id="KAH8691588.1"/>
    </source>
</evidence>
<dbReference type="AlphaFoldDB" id="A0AAD4KG80"/>
<evidence type="ECO:0000256" key="1">
    <source>
        <dbReference type="SAM" id="Phobius"/>
    </source>
</evidence>
<keyword evidence="2" id="KW-0378">Hydrolase</keyword>
<evidence type="ECO:0000313" key="3">
    <source>
        <dbReference type="Proteomes" id="UP001201262"/>
    </source>
</evidence>
<dbReference type="Proteomes" id="UP001201262">
    <property type="component" value="Unassembled WGS sequence"/>
</dbReference>
<dbReference type="Gene3D" id="3.40.50.300">
    <property type="entry name" value="P-loop containing nucleotide triphosphate hydrolases"/>
    <property type="match status" value="1"/>
</dbReference>
<protein>
    <submittedName>
        <fullName evidence="2">P-loop containing nucleoside triphosphate hydrolase protein</fullName>
    </submittedName>
</protein>
<comment type="caution">
    <text evidence="2">The sequence shown here is derived from an EMBL/GenBank/DDBJ whole genome shotgun (WGS) entry which is preliminary data.</text>
</comment>
<feature type="transmembrane region" description="Helical" evidence="1">
    <location>
        <begin position="258"/>
        <end position="282"/>
    </location>
</feature>
<keyword evidence="1" id="KW-1133">Transmembrane helix</keyword>
<sequence length="286" mass="33123">MSLIHADNLAPQPWTDIFTDDTCIDRRKCYRKVPMKVLGLSVGRTGTASLRHALERLGYLHTYHMMCASVENPPDCLMWLDALNWKYDGIGDFGQREWDQLLGHCQAVCDWPACAFAKELIEAYPHAKVILTTRDVDSWYASVMKTVYWRATDPEHKFVSQLSWAASMYYPMLNKFFDTFFHGDFEKYGKQVYLDHLAEVRSLVPPDRLLEFRIDEGWEPLCNFLGEEVPDTPFPNGNDMKSFSERCRRRNRRQLMNSALHISVRVVTIGGAILVAGAGMYYNFRR</sequence>
<keyword evidence="3" id="KW-1185">Reference proteome</keyword>
<dbReference type="EMBL" id="JAJTJA010000012">
    <property type="protein sequence ID" value="KAH8691588.1"/>
    <property type="molecule type" value="Genomic_DNA"/>
</dbReference>
<dbReference type="PANTHER" id="PTHR36978">
    <property type="entry name" value="P-LOOP CONTAINING NUCLEOTIDE TRIPHOSPHATE HYDROLASE"/>
    <property type="match status" value="1"/>
</dbReference>
<proteinExistence type="predicted"/>
<gene>
    <name evidence="2" type="ORF">BGW36DRAFT_304833</name>
</gene>
<accession>A0AAD4KG80</accession>
<dbReference type="PANTHER" id="PTHR36978:SF4">
    <property type="entry name" value="P-LOOP CONTAINING NUCLEOSIDE TRIPHOSPHATE HYDROLASE PROTEIN"/>
    <property type="match status" value="1"/>
</dbReference>
<dbReference type="RefSeq" id="XP_046067680.1">
    <property type="nucleotide sequence ID" value="XM_046212011.1"/>
</dbReference>
<dbReference type="GO" id="GO:0016787">
    <property type="term" value="F:hydrolase activity"/>
    <property type="evidence" value="ECO:0007669"/>
    <property type="project" value="UniProtKB-KW"/>
</dbReference>